<dbReference type="GO" id="GO:0004560">
    <property type="term" value="F:alpha-L-fucosidase activity"/>
    <property type="evidence" value="ECO:0007669"/>
    <property type="project" value="TreeGrafter"/>
</dbReference>
<name>A0A6A6L384_HEVBR</name>
<evidence type="ECO:0000313" key="3">
    <source>
        <dbReference type="Proteomes" id="UP000467840"/>
    </source>
</evidence>
<feature type="domain" description="Glycosyl hydrolase family 95 N-terminal" evidence="1">
    <location>
        <begin position="14"/>
        <end position="78"/>
    </location>
</feature>
<proteinExistence type="predicted"/>
<reference evidence="2 3" key="1">
    <citation type="journal article" date="2020" name="Mol. Plant">
        <title>The Chromosome-Based Rubber Tree Genome Provides New Insights into Spurge Genome Evolution and Rubber Biosynthesis.</title>
        <authorList>
            <person name="Liu J."/>
            <person name="Shi C."/>
            <person name="Shi C.C."/>
            <person name="Li W."/>
            <person name="Zhang Q.J."/>
            <person name="Zhang Y."/>
            <person name="Li K."/>
            <person name="Lu H.F."/>
            <person name="Shi C."/>
            <person name="Zhu S.T."/>
            <person name="Xiao Z.Y."/>
            <person name="Nan H."/>
            <person name="Yue Y."/>
            <person name="Zhu X.G."/>
            <person name="Wu Y."/>
            <person name="Hong X.N."/>
            <person name="Fan G.Y."/>
            <person name="Tong Y."/>
            <person name="Zhang D."/>
            <person name="Mao C.L."/>
            <person name="Liu Y.L."/>
            <person name="Hao S.J."/>
            <person name="Liu W.Q."/>
            <person name="Lv M.Q."/>
            <person name="Zhang H.B."/>
            <person name="Liu Y."/>
            <person name="Hu-Tang G.R."/>
            <person name="Wang J.P."/>
            <person name="Wang J.H."/>
            <person name="Sun Y.H."/>
            <person name="Ni S.B."/>
            <person name="Chen W.B."/>
            <person name="Zhang X.C."/>
            <person name="Jiao Y.N."/>
            <person name="Eichler E.E."/>
            <person name="Li G.H."/>
            <person name="Liu X."/>
            <person name="Gao L.Z."/>
        </authorList>
    </citation>
    <scope>NUCLEOTIDE SEQUENCE [LARGE SCALE GENOMIC DNA]</scope>
    <source>
        <strain evidence="3">cv. GT1</strain>
        <tissue evidence="2">Leaf</tissue>
    </source>
</reference>
<dbReference type="Gene3D" id="2.70.98.50">
    <property type="entry name" value="putative glycoside hydrolase family protein from bacillus halodurans"/>
    <property type="match status" value="1"/>
</dbReference>
<gene>
    <name evidence="2" type="ORF">GH714_013160</name>
</gene>
<dbReference type="InterPro" id="IPR027414">
    <property type="entry name" value="GH95_N_dom"/>
</dbReference>
<comment type="caution">
    <text evidence="2">The sequence shown here is derived from an EMBL/GenBank/DDBJ whole genome shotgun (WGS) entry which is preliminary data.</text>
</comment>
<evidence type="ECO:0000259" key="1">
    <source>
        <dbReference type="Pfam" id="PF14498"/>
    </source>
</evidence>
<keyword evidence="3" id="KW-1185">Reference proteome</keyword>
<dbReference type="AlphaFoldDB" id="A0A6A6L384"/>
<dbReference type="EMBL" id="JAAGAX010000013">
    <property type="protein sequence ID" value="KAF2294593.1"/>
    <property type="molecule type" value="Genomic_DNA"/>
</dbReference>
<evidence type="ECO:0000313" key="2">
    <source>
        <dbReference type="EMBL" id="KAF2294593.1"/>
    </source>
</evidence>
<dbReference type="PANTHER" id="PTHR31084">
    <property type="entry name" value="ALPHA-L-FUCOSIDASE 2"/>
    <property type="match status" value="1"/>
</dbReference>
<sequence length="83" mass="9065">MSMVDSEASNPLKITFNGPAKSWTDAIPIGNGRLGAMVWGGIPSEIIQLNEDTLWTGTPSDYTNPDAPEALSEVRNLVDWKIY</sequence>
<dbReference type="PANTHER" id="PTHR31084:SF13">
    <property type="entry name" value="GLYCOSYL HYDROLASE FAMILY 95 N-TERMINAL DOMAIN-CONTAINING PROTEIN"/>
    <property type="match status" value="1"/>
</dbReference>
<dbReference type="Pfam" id="PF14498">
    <property type="entry name" value="Glyco_hyd_65N_2"/>
    <property type="match status" value="1"/>
</dbReference>
<accession>A0A6A6L384</accession>
<organism evidence="2 3">
    <name type="scientific">Hevea brasiliensis</name>
    <name type="common">Para rubber tree</name>
    <name type="synonym">Siphonia brasiliensis</name>
    <dbReference type="NCBI Taxonomy" id="3981"/>
    <lineage>
        <taxon>Eukaryota</taxon>
        <taxon>Viridiplantae</taxon>
        <taxon>Streptophyta</taxon>
        <taxon>Embryophyta</taxon>
        <taxon>Tracheophyta</taxon>
        <taxon>Spermatophyta</taxon>
        <taxon>Magnoliopsida</taxon>
        <taxon>eudicotyledons</taxon>
        <taxon>Gunneridae</taxon>
        <taxon>Pentapetalae</taxon>
        <taxon>rosids</taxon>
        <taxon>fabids</taxon>
        <taxon>Malpighiales</taxon>
        <taxon>Euphorbiaceae</taxon>
        <taxon>Crotonoideae</taxon>
        <taxon>Micrandreae</taxon>
        <taxon>Hevea</taxon>
    </lineage>
</organism>
<dbReference type="Proteomes" id="UP000467840">
    <property type="component" value="Chromosome 7"/>
</dbReference>
<protein>
    <recommendedName>
        <fullName evidence="1">Glycosyl hydrolase family 95 N-terminal domain-containing protein</fullName>
    </recommendedName>
</protein>